<gene>
    <name evidence="2" type="ORF">DUNSADRAFT_3789</name>
</gene>
<keyword evidence="3" id="KW-1185">Reference proteome</keyword>
<sequence length="280" mass="29299">MLEQPSLHSSSQIVNFFAYNQVAAATERDERGDNLQRFVMQVSPGIEGVEEFKSHVKELLGFEPDDEFDVSFSVPVPSFGCTPAAGALHGMGGNLNLTGLHQFDAVTTVAMANRLERQRLMHLPRLAHSLPGARPSQLSAAVALAEAEAQAAEAVAAAAAEEAASTAAAAAAVAAAALASSQAAPVSLRHQGPGMKRERDEAPPSCCAGTCSSKDEEALMPGLRVRTTRAQPFQQRPTHLQPGCQIPADAGNLHQASHASSSEAAGCPSKRPRTSSMLCI</sequence>
<accession>A0ABQ7GT87</accession>
<feature type="region of interest" description="Disordered" evidence="1">
    <location>
        <begin position="232"/>
        <end position="280"/>
    </location>
</feature>
<reference evidence="2" key="1">
    <citation type="submission" date="2017-08" db="EMBL/GenBank/DDBJ databases">
        <authorList>
            <person name="Polle J.E."/>
            <person name="Barry K."/>
            <person name="Cushman J."/>
            <person name="Schmutz J."/>
            <person name="Tran D."/>
            <person name="Hathwaick L.T."/>
            <person name="Yim W.C."/>
            <person name="Jenkins J."/>
            <person name="Mckie-Krisberg Z.M."/>
            <person name="Prochnik S."/>
            <person name="Lindquist E."/>
            <person name="Dockter R.B."/>
            <person name="Adam C."/>
            <person name="Molina H."/>
            <person name="Bunkerborg J."/>
            <person name="Jin E."/>
            <person name="Buchheim M."/>
            <person name="Magnuson J."/>
        </authorList>
    </citation>
    <scope>NUCLEOTIDE SEQUENCE</scope>
    <source>
        <strain evidence="2">CCAP 19/18</strain>
    </source>
</reference>
<dbReference type="EMBL" id="MU069601">
    <property type="protein sequence ID" value="KAF5837826.1"/>
    <property type="molecule type" value="Genomic_DNA"/>
</dbReference>
<feature type="compositionally biased region" description="Low complexity" evidence="1">
    <location>
        <begin position="256"/>
        <end position="265"/>
    </location>
</feature>
<protein>
    <submittedName>
        <fullName evidence="2">Uncharacterized protein</fullName>
    </submittedName>
</protein>
<evidence type="ECO:0000313" key="3">
    <source>
        <dbReference type="Proteomes" id="UP000815325"/>
    </source>
</evidence>
<dbReference type="Proteomes" id="UP000815325">
    <property type="component" value="Unassembled WGS sequence"/>
</dbReference>
<comment type="caution">
    <text evidence="2">The sequence shown here is derived from an EMBL/GenBank/DDBJ whole genome shotgun (WGS) entry which is preliminary data.</text>
</comment>
<organism evidence="2 3">
    <name type="scientific">Dunaliella salina</name>
    <name type="common">Green alga</name>
    <name type="synonym">Protococcus salinus</name>
    <dbReference type="NCBI Taxonomy" id="3046"/>
    <lineage>
        <taxon>Eukaryota</taxon>
        <taxon>Viridiplantae</taxon>
        <taxon>Chlorophyta</taxon>
        <taxon>core chlorophytes</taxon>
        <taxon>Chlorophyceae</taxon>
        <taxon>CS clade</taxon>
        <taxon>Chlamydomonadales</taxon>
        <taxon>Dunaliellaceae</taxon>
        <taxon>Dunaliella</taxon>
    </lineage>
</organism>
<evidence type="ECO:0000313" key="2">
    <source>
        <dbReference type="EMBL" id="KAF5837826.1"/>
    </source>
</evidence>
<evidence type="ECO:0000256" key="1">
    <source>
        <dbReference type="SAM" id="MobiDB-lite"/>
    </source>
</evidence>
<feature type="region of interest" description="Disordered" evidence="1">
    <location>
        <begin position="182"/>
        <end position="208"/>
    </location>
</feature>
<proteinExistence type="predicted"/>
<name>A0ABQ7GT87_DUNSA</name>